<feature type="domain" description="Ferrous iron transporter FeoA-like" evidence="3">
    <location>
        <begin position="1"/>
        <end position="72"/>
    </location>
</feature>
<evidence type="ECO:0000313" key="4">
    <source>
        <dbReference type="EMBL" id="MFH8586595.1"/>
    </source>
</evidence>
<evidence type="ECO:0000259" key="3">
    <source>
        <dbReference type="SMART" id="SM00899"/>
    </source>
</evidence>
<name>A0ABW7REV8_9ACTN</name>
<dbReference type="EMBL" id="JBIRGH010000011">
    <property type="protein sequence ID" value="MFH8586595.1"/>
    <property type="molecule type" value="Genomic_DNA"/>
</dbReference>
<comment type="caution">
    <text evidence="4">The sequence shown here is derived from an EMBL/GenBank/DDBJ whole genome shotgun (WGS) entry which is preliminary data.</text>
</comment>
<keyword evidence="5" id="KW-1185">Reference proteome</keyword>
<dbReference type="InterPro" id="IPR038157">
    <property type="entry name" value="FeoA_core_dom"/>
</dbReference>
<protein>
    <submittedName>
        <fullName evidence="4">Ferrous iron transport protein A</fullName>
    </submittedName>
</protein>
<dbReference type="InterPro" id="IPR007167">
    <property type="entry name" value="Fe-transptr_FeoA-like"/>
</dbReference>
<dbReference type="InterPro" id="IPR008988">
    <property type="entry name" value="Transcriptional_repressor_C"/>
</dbReference>
<dbReference type="Proteomes" id="UP001610990">
    <property type="component" value="Unassembled WGS sequence"/>
</dbReference>
<evidence type="ECO:0000256" key="2">
    <source>
        <dbReference type="SAM" id="MobiDB-lite"/>
    </source>
</evidence>
<accession>A0ABW7REV8</accession>
<sequence>MTLRGCGPGTRVRVAEVRVPVADRLRLAELGFVRGAEIRVVGRGTAGGLLVALGDARVALDGATAAGVRVLPPSPTDPASPGPAAGTATPGAPATAQAPTSSTTAHAPASSAAAVVPGAAVHA</sequence>
<feature type="compositionally biased region" description="Pro residues" evidence="2">
    <location>
        <begin position="72"/>
        <end position="81"/>
    </location>
</feature>
<keyword evidence="1" id="KW-0408">Iron</keyword>
<gene>
    <name evidence="4" type="ORF">ACH4GP_19715</name>
</gene>
<organism evidence="4 5">
    <name type="scientific">Streptomyces celluloflavus</name>
    <dbReference type="NCBI Taxonomy" id="58344"/>
    <lineage>
        <taxon>Bacteria</taxon>
        <taxon>Bacillati</taxon>
        <taxon>Actinomycetota</taxon>
        <taxon>Actinomycetes</taxon>
        <taxon>Kitasatosporales</taxon>
        <taxon>Streptomycetaceae</taxon>
        <taxon>Streptomyces</taxon>
    </lineage>
</organism>
<dbReference type="SUPFAM" id="SSF50037">
    <property type="entry name" value="C-terminal domain of transcriptional repressors"/>
    <property type="match status" value="1"/>
</dbReference>
<dbReference type="Gene3D" id="2.30.30.90">
    <property type="match status" value="1"/>
</dbReference>
<dbReference type="Pfam" id="PF04023">
    <property type="entry name" value="FeoA"/>
    <property type="match status" value="1"/>
</dbReference>
<feature type="region of interest" description="Disordered" evidence="2">
    <location>
        <begin position="68"/>
        <end position="113"/>
    </location>
</feature>
<dbReference type="RefSeq" id="WP_397673659.1">
    <property type="nucleotide sequence ID" value="NZ_CP108413.1"/>
</dbReference>
<reference evidence="4 5" key="1">
    <citation type="submission" date="2024-10" db="EMBL/GenBank/DDBJ databases">
        <title>The Natural Products Discovery Center: Release of the First 8490 Sequenced Strains for Exploring Actinobacteria Biosynthetic Diversity.</title>
        <authorList>
            <person name="Kalkreuter E."/>
            <person name="Kautsar S.A."/>
            <person name="Yang D."/>
            <person name="Bader C.D."/>
            <person name="Teijaro C.N."/>
            <person name="Fluegel L."/>
            <person name="Davis C.M."/>
            <person name="Simpson J.R."/>
            <person name="Lauterbach L."/>
            <person name="Steele A.D."/>
            <person name="Gui C."/>
            <person name="Meng S."/>
            <person name="Li G."/>
            <person name="Viehrig K."/>
            <person name="Ye F."/>
            <person name="Su P."/>
            <person name="Kiefer A.F."/>
            <person name="Nichols A."/>
            <person name="Cepeda A.J."/>
            <person name="Yan W."/>
            <person name="Fan B."/>
            <person name="Jiang Y."/>
            <person name="Adhikari A."/>
            <person name="Zheng C.-J."/>
            <person name="Schuster L."/>
            <person name="Cowan T.M."/>
            <person name="Smanski M.J."/>
            <person name="Chevrette M.G."/>
            <person name="De Carvalho L.P.S."/>
            <person name="Shen B."/>
        </authorList>
    </citation>
    <scope>NUCLEOTIDE SEQUENCE [LARGE SCALE GENOMIC DNA]</scope>
    <source>
        <strain evidence="4 5">NPDC018013</strain>
    </source>
</reference>
<proteinExistence type="predicted"/>
<dbReference type="SMART" id="SM00899">
    <property type="entry name" value="FeoA"/>
    <property type="match status" value="1"/>
</dbReference>
<feature type="compositionally biased region" description="Low complexity" evidence="2">
    <location>
        <begin position="82"/>
        <end position="113"/>
    </location>
</feature>
<evidence type="ECO:0000256" key="1">
    <source>
        <dbReference type="ARBA" id="ARBA00023004"/>
    </source>
</evidence>
<evidence type="ECO:0000313" key="5">
    <source>
        <dbReference type="Proteomes" id="UP001610990"/>
    </source>
</evidence>